<keyword evidence="3" id="KW-0268">Exocytosis</keyword>
<dbReference type="Gene3D" id="1.10.357.70">
    <property type="entry name" value="Exocyst complex component Sec6, C-terminal domain"/>
    <property type="match status" value="1"/>
</dbReference>
<dbReference type="InterPro" id="IPR042532">
    <property type="entry name" value="EXOC3/Sec6_C"/>
</dbReference>
<dbReference type="InParanoid" id="A0A4S2MX42"/>
<gene>
    <name evidence="4" type="ORF">EX30DRAFT_371560</name>
</gene>
<dbReference type="Pfam" id="PF06046">
    <property type="entry name" value="Sec6"/>
    <property type="match status" value="1"/>
</dbReference>
<dbReference type="GO" id="GO:0006887">
    <property type="term" value="P:exocytosis"/>
    <property type="evidence" value="ECO:0007669"/>
    <property type="project" value="UniProtKB-KW"/>
</dbReference>
<evidence type="ECO:0000256" key="1">
    <source>
        <dbReference type="ARBA" id="ARBA00009447"/>
    </source>
</evidence>
<evidence type="ECO:0000313" key="4">
    <source>
        <dbReference type="EMBL" id="TGZ81197.1"/>
    </source>
</evidence>
<dbReference type="Proteomes" id="UP000298138">
    <property type="component" value="Unassembled WGS sequence"/>
</dbReference>
<evidence type="ECO:0000256" key="3">
    <source>
        <dbReference type="ARBA" id="ARBA00022483"/>
    </source>
</evidence>
<protein>
    <submittedName>
        <fullName evidence="4">Exocyst complex component Sec6</fullName>
    </submittedName>
</protein>
<name>A0A4S2MX42_9PEZI</name>
<keyword evidence="2" id="KW-0813">Transport</keyword>
<dbReference type="InterPro" id="IPR010326">
    <property type="entry name" value="EXOC3/Sec6"/>
</dbReference>
<dbReference type="OrthoDB" id="190098at2759"/>
<dbReference type="PANTHER" id="PTHR21292:SF1">
    <property type="entry name" value="EXOCYST COMPLEX COMPONENT 3"/>
    <property type="match status" value="1"/>
</dbReference>
<dbReference type="FunCoup" id="A0A4S2MX42">
    <property type="interactions" value="255"/>
</dbReference>
<dbReference type="Gene3D" id="1.10.357.50">
    <property type="match status" value="1"/>
</dbReference>
<organism evidence="4 5">
    <name type="scientific">Ascodesmis nigricans</name>
    <dbReference type="NCBI Taxonomy" id="341454"/>
    <lineage>
        <taxon>Eukaryota</taxon>
        <taxon>Fungi</taxon>
        <taxon>Dikarya</taxon>
        <taxon>Ascomycota</taxon>
        <taxon>Pezizomycotina</taxon>
        <taxon>Pezizomycetes</taxon>
        <taxon>Pezizales</taxon>
        <taxon>Ascodesmidaceae</taxon>
        <taxon>Ascodesmis</taxon>
    </lineage>
</organism>
<sequence length="741" mass="84585">MDDSELVSVKLSELLRHPEDLDKLASLKAEFSRKKTNVDSQLKSGLQNQLEVTETGIKAIQKGQKTLNAIKEEMMRIDKLCAEAENMIQEFPLINKISKIHRNFVAVEEIQSNLQNLDTRLGQIDYMLSTDECDDLTAQMPNLLPIHLGLTQLRDFQDDVISQSEKLDDPDTRRTLETYFDPLAHTVDSFDERIGLISMSLIEIVRAGNHGLVVRLAKIVEAEERADERILALKEAQDNHQQLASRFKSMQKGAKAARGYKERFITCIKAAVESKFDNAKNNFEDDPESLPESLDWFFDDLALVRQAFPRLFPPKWKIDNLYLNIYHGFMHSFLTELIDKDDLDGAGLLTIIQWVGQYGQSMKALGIKAADLKPHVIDNREADLLREYTLLIGKKMEEWTNNVIAQEHREFADRSEEPGNESGKWHMHNVTPLFAMVNQNLNIALDSNKGSVVAGVVDEVVRILKDRQTQWATIIRSEVQKYTQAVTRDQQEEVPEGIVEYMMAIANDQIRSVNYVGGICDKVAPTLSKKYEDQIRAAFEDCLNGYIDLATQILSEIVEIIFNDLKPVTKQLFTPTWYEGNQVDTMVATIRSYVVDLQPGLDDELFPACMLQLAEKTAVCYLSAVHNKGAKFRIAEAVEQIRSDVRLLFEFFTEFMDRDETKGILHVLEYLLRLMSTSKEGLPQVYEEFKSAYWDLPMPWVEAVLKCREDKTRDMVDLVKSQATYTPRGSEATMMSRLAVS</sequence>
<dbReference type="STRING" id="341454.A0A4S2MX42"/>
<proteinExistence type="inferred from homology"/>
<dbReference type="AlphaFoldDB" id="A0A4S2MX42"/>
<dbReference type="GO" id="GO:0000149">
    <property type="term" value="F:SNARE binding"/>
    <property type="evidence" value="ECO:0007669"/>
    <property type="project" value="TreeGrafter"/>
</dbReference>
<dbReference type="GO" id="GO:0000145">
    <property type="term" value="C:exocyst"/>
    <property type="evidence" value="ECO:0007669"/>
    <property type="project" value="InterPro"/>
</dbReference>
<evidence type="ECO:0000313" key="5">
    <source>
        <dbReference type="Proteomes" id="UP000298138"/>
    </source>
</evidence>
<dbReference type="PANTHER" id="PTHR21292">
    <property type="entry name" value="EXOCYST COMPLEX COMPONENT SEC6-RELATED"/>
    <property type="match status" value="1"/>
</dbReference>
<reference evidence="4 5" key="1">
    <citation type="submission" date="2019-04" db="EMBL/GenBank/DDBJ databases">
        <title>Comparative genomics and transcriptomics to analyze fruiting body development in filamentous ascomycetes.</title>
        <authorList>
            <consortium name="DOE Joint Genome Institute"/>
            <person name="Lutkenhaus R."/>
            <person name="Traeger S."/>
            <person name="Breuer J."/>
            <person name="Kuo A."/>
            <person name="Lipzen A."/>
            <person name="Pangilinan J."/>
            <person name="Dilworth D."/>
            <person name="Sandor L."/>
            <person name="Poggeler S."/>
            <person name="Barry K."/>
            <person name="Grigoriev I.V."/>
            <person name="Nowrousian M."/>
        </authorList>
    </citation>
    <scope>NUCLEOTIDE SEQUENCE [LARGE SCALE GENOMIC DNA]</scope>
    <source>
        <strain evidence="4 5">CBS 389.68</strain>
    </source>
</reference>
<dbReference type="EMBL" id="ML220120">
    <property type="protein sequence ID" value="TGZ81197.1"/>
    <property type="molecule type" value="Genomic_DNA"/>
</dbReference>
<dbReference type="GO" id="GO:0051601">
    <property type="term" value="P:exocyst localization"/>
    <property type="evidence" value="ECO:0007669"/>
    <property type="project" value="TreeGrafter"/>
</dbReference>
<keyword evidence="5" id="KW-1185">Reference proteome</keyword>
<accession>A0A4S2MX42</accession>
<evidence type="ECO:0000256" key="2">
    <source>
        <dbReference type="ARBA" id="ARBA00022448"/>
    </source>
</evidence>
<comment type="similarity">
    <text evidence="1">Belongs to the SEC6 family.</text>
</comment>